<protein>
    <submittedName>
        <fullName evidence="3">Activator of 90 kDa heat shock protein ATPase 1</fullName>
    </submittedName>
</protein>
<dbReference type="AlphaFoldDB" id="A0ABD2B7F9"/>
<keyword evidence="3" id="KW-0346">Stress response</keyword>
<dbReference type="SUPFAM" id="SSF103111">
    <property type="entry name" value="Activator of Hsp90 ATPase, Aha1"/>
    <property type="match status" value="1"/>
</dbReference>
<dbReference type="Proteomes" id="UP001607302">
    <property type="component" value="Unassembled WGS sequence"/>
</dbReference>
<reference evidence="3 4" key="1">
    <citation type="journal article" date="2024" name="Ann. Entomol. Soc. Am.">
        <title>Genomic analyses of the southern and eastern yellowjacket wasps (Hymenoptera: Vespidae) reveal evolutionary signatures of social life.</title>
        <authorList>
            <person name="Catto M.A."/>
            <person name="Caine P.B."/>
            <person name="Orr S.E."/>
            <person name="Hunt B.G."/>
            <person name="Goodisman M.A.D."/>
        </authorList>
    </citation>
    <scope>NUCLEOTIDE SEQUENCE [LARGE SCALE GENOMIC DNA]</scope>
    <source>
        <strain evidence="3">233</strain>
        <tissue evidence="3">Head and thorax</tissue>
    </source>
</reference>
<dbReference type="EMBL" id="JAUDFV010000132">
    <property type="protein sequence ID" value="KAL2728654.1"/>
    <property type="molecule type" value="Genomic_DNA"/>
</dbReference>
<dbReference type="Pfam" id="PF08327">
    <property type="entry name" value="AHSA1"/>
    <property type="match status" value="1"/>
</dbReference>
<dbReference type="InterPro" id="IPR023393">
    <property type="entry name" value="START-like_dom_sf"/>
</dbReference>
<comment type="caution">
    <text evidence="3">The sequence shown here is derived from an EMBL/GenBank/DDBJ whole genome shotgun (WGS) entry which is preliminary data.</text>
</comment>
<evidence type="ECO:0000313" key="4">
    <source>
        <dbReference type="Proteomes" id="UP001607302"/>
    </source>
</evidence>
<evidence type="ECO:0000259" key="2">
    <source>
        <dbReference type="Pfam" id="PF08327"/>
    </source>
</evidence>
<dbReference type="InterPro" id="IPR013538">
    <property type="entry name" value="ASHA1/2-like_C"/>
</dbReference>
<evidence type="ECO:0000313" key="3">
    <source>
        <dbReference type="EMBL" id="KAL2728654.1"/>
    </source>
</evidence>
<dbReference type="Gene3D" id="3.30.530.20">
    <property type="match status" value="1"/>
</dbReference>
<evidence type="ECO:0000256" key="1">
    <source>
        <dbReference type="ARBA" id="ARBA00006817"/>
    </source>
</evidence>
<dbReference type="SUPFAM" id="SSF55961">
    <property type="entry name" value="Bet v1-like"/>
    <property type="match status" value="1"/>
</dbReference>
<gene>
    <name evidence="3" type="ORF">V1478_006286</name>
</gene>
<accession>A0ABD2B7F9</accession>
<keyword evidence="4" id="KW-1185">Reference proteome</keyword>
<comment type="similarity">
    <text evidence="1">Belongs to the AHA1 family.</text>
</comment>
<dbReference type="InterPro" id="IPR036338">
    <property type="entry name" value="Aha1"/>
</dbReference>
<sequence>MYVCMYVLQIEITLKDSTDEGEKVKHFLHTKGKDIIRENLKKYVSSLKEEFTKGMILPKKDNINDNITNITSGFNVKMQMNAAPIQSKQNNVLGYKISTTTIKQQQKFQCRAEEFYNVFTTLEMVQAFTKGPVKLEPKKHGKFELFGGNIYGEFLEVSLTKIVQKWRCKQWPSGHFSEVTIDVCEKNDHTEVNLTQIDVPTSEEESTKENWERYYWDAIKRTFGFGYFM</sequence>
<dbReference type="CDD" id="cd08892">
    <property type="entry name" value="SRPBCC_Aha1"/>
    <property type="match status" value="1"/>
</dbReference>
<name>A0ABD2B7F9_VESSQ</name>
<organism evidence="3 4">
    <name type="scientific">Vespula squamosa</name>
    <name type="common">Southern yellow jacket</name>
    <name type="synonym">Wasp</name>
    <dbReference type="NCBI Taxonomy" id="30214"/>
    <lineage>
        <taxon>Eukaryota</taxon>
        <taxon>Metazoa</taxon>
        <taxon>Ecdysozoa</taxon>
        <taxon>Arthropoda</taxon>
        <taxon>Hexapoda</taxon>
        <taxon>Insecta</taxon>
        <taxon>Pterygota</taxon>
        <taxon>Neoptera</taxon>
        <taxon>Endopterygota</taxon>
        <taxon>Hymenoptera</taxon>
        <taxon>Apocrita</taxon>
        <taxon>Aculeata</taxon>
        <taxon>Vespoidea</taxon>
        <taxon>Vespidae</taxon>
        <taxon>Vespinae</taxon>
        <taxon>Vespula</taxon>
    </lineage>
</organism>
<feature type="domain" description="Activator of Hsp90 ATPase homologue 1/2-like C-terminal" evidence="2">
    <location>
        <begin position="111"/>
        <end position="223"/>
    </location>
</feature>
<proteinExistence type="inferred from homology"/>